<keyword evidence="7 9" id="KW-0503">Monooxygenase</keyword>
<evidence type="ECO:0000256" key="7">
    <source>
        <dbReference type="ARBA" id="ARBA00023033"/>
    </source>
</evidence>
<dbReference type="GO" id="GO:0005506">
    <property type="term" value="F:iron ion binding"/>
    <property type="evidence" value="ECO:0007669"/>
    <property type="project" value="InterPro"/>
</dbReference>
<feature type="transmembrane region" description="Helical" evidence="11">
    <location>
        <begin position="20"/>
        <end position="44"/>
    </location>
</feature>
<dbReference type="EMBL" id="CP034208">
    <property type="protein sequence ID" value="QBZ63371.1"/>
    <property type="molecule type" value="Genomic_DNA"/>
</dbReference>
<comment type="similarity">
    <text evidence="2 9">Belongs to the cytochrome P450 family.</text>
</comment>
<gene>
    <name evidence="12" type="ORF">PoMZ_12269</name>
</gene>
<evidence type="ECO:0000256" key="9">
    <source>
        <dbReference type="RuleBase" id="RU000461"/>
    </source>
</evidence>
<dbReference type="AlphaFoldDB" id="A0A4P7NMC8"/>
<feature type="binding site" description="axial binding residue" evidence="8">
    <location>
        <position position="447"/>
    </location>
    <ligand>
        <name>heme</name>
        <dbReference type="ChEBI" id="CHEBI:30413"/>
    </ligand>
    <ligandPart>
        <name>Fe</name>
        <dbReference type="ChEBI" id="CHEBI:18248"/>
    </ligandPart>
</feature>
<evidence type="ECO:0000256" key="10">
    <source>
        <dbReference type="SAM" id="MobiDB-lite"/>
    </source>
</evidence>
<evidence type="ECO:0000256" key="1">
    <source>
        <dbReference type="ARBA" id="ARBA00001971"/>
    </source>
</evidence>
<keyword evidence="3 8" id="KW-0349">Heme</keyword>
<dbReference type="GO" id="GO:0016705">
    <property type="term" value="F:oxidoreductase activity, acting on paired donors, with incorporation or reduction of molecular oxygen"/>
    <property type="evidence" value="ECO:0007669"/>
    <property type="project" value="InterPro"/>
</dbReference>
<accession>A0A4P7NMC8</accession>
<dbReference type="InterPro" id="IPR017972">
    <property type="entry name" value="Cyt_P450_CS"/>
</dbReference>
<evidence type="ECO:0000256" key="11">
    <source>
        <dbReference type="SAM" id="Phobius"/>
    </source>
</evidence>
<dbReference type="PRINTS" id="PR00385">
    <property type="entry name" value="P450"/>
</dbReference>
<dbReference type="InterPro" id="IPR036396">
    <property type="entry name" value="Cyt_P450_sf"/>
</dbReference>
<name>A0A4P7NMC8_PYROR</name>
<reference evidence="12 13" key="1">
    <citation type="journal article" date="2019" name="Mol. Biol. Evol.">
        <title>Blast fungal genomes show frequent chromosomal changes, gene gains and losses, and effector gene turnover.</title>
        <authorList>
            <person name="Gomez Luciano L.B."/>
            <person name="Jason Tsai I."/>
            <person name="Chuma I."/>
            <person name="Tosa Y."/>
            <person name="Chen Y.H."/>
            <person name="Li J.Y."/>
            <person name="Li M.Y."/>
            <person name="Jade Lu M.Y."/>
            <person name="Nakayashiki H."/>
            <person name="Li W.H."/>
        </authorList>
    </citation>
    <scope>NUCLEOTIDE SEQUENCE [LARGE SCALE GENOMIC DNA]</scope>
    <source>
        <strain evidence="12">MZ5-1-6</strain>
    </source>
</reference>
<sequence length="504" mass="58022">MSRLDLIHDLRSFAFGQPFWHYVWFALFLTTCYYLATTVYCVYFHPLAKYPGPRLYAASQIPYAVVFAFGDGHNTIARLHREYGKVVRIAPDRLSFSSPDSWNEIMGHQKKDRNREHGKTPNFYDPLSIPGTDREAHARQRRILAVGFSASYIVEQESIIHYYVGLLMNRLKENGQDGTKPLNMVNWFNWTTFDIVGDLAFGESFGCLETGVYHPWVSLMFTHVKLGAWNYAIAQFPTFSKIIRAFVPKSMTKKVEEHHAYTRDLVDRRLETDSSRLDLFRAMAHPRDGLSMSKEEIYSNTGTLVEAGSETTSTALSGVLFHLLKSPEAMKKVKDEIRGTFKSEDEITYVSVQNLEYLSACVREGLRIYPPIPSTVPRITPKDGSIIFGEWVPPDTKLDIWQFPLSRNEEFFKDADKYVPERWLGDPRYQSDCREASQPFSVGPRDCLGKNIANGEMRIILSRLLWNFDVRLADDSVNWDQGQKVYIIWLKSPLNVYLTPVKRS</sequence>
<dbReference type="Gene3D" id="1.10.630.10">
    <property type="entry name" value="Cytochrome P450"/>
    <property type="match status" value="1"/>
</dbReference>
<dbReference type="InterPro" id="IPR002401">
    <property type="entry name" value="Cyt_P450_E_grp-I"/>
</dbReference>
<evidence type="ECO:0000313" key="13">
    <source>
        <dbReference type="Proteomes" id="UP000294847"/>
    </source>
</evidence>
<evidence type="ECO:0000256" key="6">
    <source>
        <dbReference type="ARBA" id="ARBA00023004"/>
    </source>
</evidence>
<keyword evidence="6 8" id="KW-0408">Iron</keyword>
<feature type="region of interest" description="Disordered" evidence="10">
    <location>
        <begin position="109"/>
        <end position="131"/>
    </location>
</feature>
<evidence type="ECO:0000256" key="3">
    <source>
        <dbReference type="ARBA" id="ARBA00022617"/>
    </source>
</evidence>
<evidence type="ECO:0000256" key="4">
    <source>
        <dbReference type="ARBA" id="ARBA00022723"/>
    </source>
</evidence>
<evidence type="ECO:0000256" key="5">
    <source>
        <dbReference type="ARBA" id="ARBA00023002"/>
    </source>
</evidence>
<organism evidence="12 13">
    <name type="scientific">Pyricularia oryzae</name>
    <name type="common">Rice blast fungus</name>
    <name type="synonym">Magnaporthe oryzae</name>
    <dbReference type="NCBI Taxonomy" id="318829"/>
    <lineage>
        <taxon>Eukaryota</taxon>
        <taxon>Fungi</taxon>
        <taxon>Dikarya</taxon>
        <taxon>Ascomycota</taxon>
        <taxon>Pezizomycotina</taxon>
        <taxon>Sordariomycetes</taxon>
        <taxon>Sordariomycetidae</taxon>
        <taxon>Magnaporthales</taxon>
        <taxon>Pyriculariaceae</taxon>
        <taxon>Pyricularia</taxon>
    </lineage>
</organism>
<dbReference type="PANTHER" id="PTHR24305:SF230">
    <property type="entry name" value="P450, PUTATIVE (EUROFUNG)-RELATED"/>
    <property type="match status" value="1"/>
</dbReference>
<comment type="cofactor">
    <cofactor evidence="1 8">
        <name>heme</name>
        <dbReference type="ChEBI" id="CHEBI:30413"/>
    </cofactor>
</comment>
<evidence type="ECO:0000256" key="8">
    <source>
        <dbReference type="PIRSR" id="PIRSR602401-1"/>
    </source>
</evidence>
<protein>
    <submittedName>
        <fullName evidence="12">Uncharacterized protein</fullName>
    </submittedName>
</protein>
<keyword evidence="11" id="KW-0812">Transmembrane</keyword>
<dbReference type="GO" id="GO:0020037">
    <property type="term" value="F:heme binding"/>
    <property type="evidence" value="ECO:0007669"/>
    <property type="project" value="InterPro"/>
</dbReference>
<keyword evidence="11" id="KW-1133">Transmembrane helix</keyword>
<dbReference type="PRINTS" id="PR00463">
    <property type="entry name" value="EP450I"/>
</dbReference>
<dbReference type="Proteomes" id="UP000294847">
    <property type="component" value="Chromosome 5"/>
</dbReference>
<dbReference type="PANTHER" id="PTHR24305">
    <property type="entry name" value="CYTOCHROME P450"/>
    <property type="match status" value="1"/>
</dbReference>
<proteinExistence type="inferred from homology"/>
<keyword evidence="4 8" id="KW-0479">Metal-binding</keyword>
<dbReference type="SUPFAM" id="SSF48264">
    <property type="entry name" value="Cytochrome P450"/>
    <property type="match status" value="1"/>
</dbReference>
<dbReference type="CDD" id="cd11058">
    <property type="entry name" value="CYP60B-like"/>
    <property type="match status" value="1"/>
</dbReference>
<dbReference type="PROSITE" id="PS00086">
    <property type="entry name" value="CYTOCHROME_P450"/>
    <property type="match status" value="1"/>
</dbReference>
<dbReference type="Pfam" id="PF00067">
    <property type="entry name" value="p450"/>
    <property type="match status" value="1"/>
</dbReference>
<evidence type="ECO:0000256" key="2">
    <source>
        <dbReference type="ARBA" id="ARBA00010617"/>
    </source>
</evidence>
<dbReference type="InterPro" id="IPR001128">
    <property type="entry name" value="Cyt_P450"/>
</dbReference>
<keyword evidence="11" id="KW-0472">Membrane</keyword>
<evidence type="ECO:0000313" key="12">
    <source>
        <dbReference type="EMBL" id="QBZ63371.1"/>
    </source>
</evidence>
<dbReference type="InterPro" id="IPR050121">
    <property type="entry name" value="Cytochrome_P450_monoxygenase"/>
</dbReference>
<dbReference type="GO" id="GO:0004497">
    <property type="term" value="F:monooxygenase activity"/>
    <property type="evidence" value="ECO:0007669"/>
    <property type="project" value="UniProtKB-KW"/>
</dbReference>
<feature type="compositionally biased region" description="Basic and acidic residues" evidence="10">
    <location>
        <begin position="109"/>
        <end position="119"/>
    </location>
</feature>
<keyword evidence="5 9" id="KW-0560">Oxidoreductase</keyword>